<evidence type="ECO:0000256" key="1">
    <source>
        <dbReference type="PROSITE-ProRule" id="PRU00244"/>
    </source>
</evidence>
<evidence type="ECO:0000313" key="5">
    <source>
        <dbReference type="Proteomes" id="UP000244081"/>
    </source>
</evidence>
<dbReference type="Pfam" id="PF04397">
    <property type="entry name" value="LytTR"/>
    <property type="match status" value="1"/>
</dbReference>
<dbReference type="Gene3D" id="2.40.50.1020">
    <property type="entry name" value="LytTr DNA-binding domain"/>
    <property type="match status" value="1"/>
</dbReference>
<dbReference type="PROSITE" id="PS50924">
    <property type="entry name" value="MHYT"/>
    <property type="match status" value="1"/>
</dbReference>
<evidence type="ECO:0000313" key="4">
    <source>
        <dbReference type="EMBL" id="PTW57591.1"/>
    </source>
</evidence>
<feature type="transmembrane region" description="Helical" evidence="1">
    <location>
        <begin position="111"/>
        <end position="132"/>
    </location>
</feature>
<dbReference type="Pfam" id="PF03707">
    <property type="entry name" value="MHYT"/>
    <property type="match status" value="4"/>
</dbReference>
<name>A0A2T5V1F1_9HYPH</name>
<feature type="transmembrane region" description="Helical" evidence="1">
    <location>
        <begin position="6"/>
        <end position="31"/>
    </location>
</feature>
<keyword evidence="5" id="KW-1185">Reference proteome</keyword>
<dbReference type="PROSITE" id="PS50930">
    <property type="entry name" value="HTH_LYTTR"/>
    <property type="match status" value="1"/>
</dbReference>
<dbReference type="PANTHER" id="PTHR35152">
    <property type="entry name" value="DOMAIN SIGNALLING PROTEIN, PUTATIVE (AFU_ORTHOLOGUE AFUA_5G11310)-RELATED"/>
    <property type="match status" value="1"/>
</dbReference>
<keyword evidence="1" id="KW-1133">Transmembrane helix</keyword>
<dbReference type="EMBL" id="QAYG01000010">
    <property type="protein sequence ID" value="PTW57591.1"/>
    <property type="molecule type" value="Genomic_DNA"/>
</dbReference>
<feature type="transmembrane region" description="Helical" evidence="1">
    <location>
        <begin position="138"/>
        <end position="159"/>
    </location>
</feature>
<dbReference type="Proteomes" id="UP000244081">
    <property type="component" value="Unassembled WGS sequence"/>
</dbReference>
<dbReference type="PANTHER" id="PTHR35152:SF1">
    <property type="entry name" value="DOMAIN SIGNALLING PROTEIN, PUTATIVE (AFU_ORTHOLOGUE AFUA_5G11310)-RELATED"/>
    <property type="match status" value="1"/>
</dbReference>
<dbReference type="GO" id="GO:0016020">
    <property type="term" value="C:membrane"/>
    <property type="evidence" value="ECO:0007669"/>
    <property type="project" value="UniProtKB-UniRule"/>
</dbReference>
<dbReference type="SMART" id="SM00850">
    <property type="entry name" value="LytTR"/>
    <property type="match status" value="1"/>
</dbReference>
<dbReference type="GO" id="GO:0003677">
    <property type="term" value="F:DNA binding"/>
    <property type="evidence" value="ECO:0007669"/>
    <property type="project" value="InterPro"/>
</dbReference>
<feature type="transmembrane region" description="Helical" evidence="1">
    <location>
        <begin position="43"/>
        <end position="69"/>
    </location>
</feature>
<accession>A0A2T5V1F1</accession>
<sequence length="369" mass="39108">MQTSYNIPLVILSVVIAVQGSYVGLLLARTLADHTGLQWKIRLGAAAVSLAVSIWAMHFIGMLAIRLNLPVDYDVLLTVVSALIAMLAVGAALFFCTVIRPGRLSLGLGGAMMGGGISAMHYIGMSALAGVTCLYDPVMVAASVAVGMGSSMLGLRLLFVGGRGYALLTSALALGGAISGMHYTAMLAASFEPITTVVPFTAPALTNDMLAIIVAIIAFAISAIFFLTLLPDRVAVVRADVDGSWPDRAWMFDTSGKTPAALRIPVTKEGKTVLLAPDDIYAVRADAHYSTVFDGERTYFCALSISQIEVRMGRAGFVRVHRSHLVNLEHAAALSRRGEQGVLELDGETPYRVPVSRTRLKTLKTALGV</sequence>
<protein>
    <submittedName>
        <fullName evidence="4">NO-binding membrane sensor protein with MHYT domain</fullName>
    </submittedName>
</protein>
<reference evidence="4 5" key="1">
    <citation type="submission" date="2018-04" db="EMBL/GenBank/DDBJ databases">
        <title>Genomic Encyclopedia of Archaeal and Bacterial Type Strains, Phase II (KMG-II): from individual species to whole genera.</title>
        <authorList>
            <person name="Goeker M."/>
        </authorList>
    </citation>
    <scope>NUCLEOTIDE SEQUENCE [LARGE SCALE GENOMIC DNA]</scope>
    <source>
        <strain evidence="4 5">DSM 23382</strain>
    </source>
</reference>
<dbReference type="InterPro" id="IPR005330">
    <property type="entry name" value="MHYT_dom"/>
</dbReference>
<evidence type="ECO:0000259" key="3">
    <source>
        <dbReference type="PROSITE" id="PS50930"/>
    </source>
</evidence>
<gene>
    <name evidence="4" type="ORF">C8N35_11070</name>
</gene>
<dbReference type="InterPro" id="IPR012073">
    <property type="entry name" value="LytTR_MHYT"/>
</dbReference>
<dbReference type="RefSeq" id="WP_170122187.1">
    <property type="nucleotide sequence ID" value="NZ_QAYG01000010.1"/>
</dbReference>
<organism evidence="4 5">
    <name type="scientific">Breoghania corrubedonensis</name>
    <dbReference type="NCBI Taxonomy" id="665038"/>
    <lineage>
        <taxon>Bacteria</taxon>
        <taxon>Pseudomonadati</taxon>
        <taxon>Pseudomonadota</taxon>
        <taxon>Alphaproteobacteria</taxon>
        <taxon>Hyphomicrobiales</taxon>
        <taxon>Stappiaceae</taxon>
        <taxon>Breoghania</taxon>
    </lineage>
</organism>
<keyword evidence="1" id="KW-0472">Membrane</keyword>
<dbReference type="PIRSF" id="PIRSF036615">
    <property type="entry name" value="MHYT_LytTR"/>
    <property type="match status" value="1"/>
</dbReference>
<feature type="transmembrane region" description="Helical" evidence="1">
    <location>
        <begin position="209"/>
        <end position="230"/>
    </location>
</feature>
<dbReference type="AlphaFoldDB" id="A0A2T5V1F1"/>
<feature type="transmembrane region" description="Helical" evidence="1">
    <location>
        <begin position="166"/>
        <end position="189"/>
    </location>
</feature>
<comment type="caution">
    <text evidence="4">The sequence shown here is derived from an EMBL/GenBank/DDBJ whole genome shotgun (WGS) entry which is preliminary data.</text>
</comment>
<proteinExistence type="predicted"/>
<evidence type="ECO:0000259" key="2">
    <source>
        <dbReference type="PROSITE" id="PS50924"/>
    </source>
</evidence>
<feature type="transmembrane region" description="Helical" evidence="1">
    <location>
        <begin position="75"/>
        <end position="99"/>
    </location>
</feature>
<dbReference type="InterPro" id="IPR007492">
    <property type="entry name" value="LytTR_DNA-bd_dom"/>
</dbReference>
<feature type="domain" description="HTH LytTR-type" evidence="3">
    <location>
        <begin position="264"/>
        <end position="369"/>
    </location>
</feature>
<keyword evidence="1" id="KW-0812">Transmembrane</keyword>
<feature type="domain" description="MHYT" evidence="2">
    <location>
        <begin position="5"/>
        <end position="192"/>
    </location>
</feature>